<reference evidence="1 2" key="1">
    <citation type="journal article" date="2023" name="Science">
        <title>Complex scaffold remodeling in plant triterpene biosynthesis.</title>
        <authorList>
            <person name="De La Pena R."/>
            <person name="Hodgson H."/>
            <person name="Liu J.C."/>
            <person name="Stephenson M.J."/>
            <person name="Martin A.C."/>
            <person name="Owen C."/>
            <person name="Harkess A."/>
            <person name="Leebens-Mack J."/>
            <person name="Jimenez L.E."/>
            <person name="Osbourn A."/>
            <person name="Sattely E.S."/>
        </authorList>
    </citation>
    <scope>NUCLEOTIDE SEQUENCE [LARGE SCALE GENOMIC DNA]</scope>
    <source>
        <strain evidence="2">cv. JPN11</strain>
        <tissue evidence="1">Leaf</tissue>
    </source>
</reference>
<keyword evidence="2" id="KW-1185">Reference proteome</keyword>
<comment type="caution">
    <text evidence="1">The sequence shown here is derived from an EMBL/GenBank/DDBJ whole genome shotgun (WGS) entry which is preliminary data.</text>
</comment>
<proteinExistence type="predicted"/>
<evidence type="ECO:0000313" key="1">
    <source>
        <dbReference type="EMBL" id="KAJ4704753.1"/>
    </source>
</evidence>
<protein>
    <submittedName>
        <fullName evidence="1">Uncharacterized protein</fullName>
    </submittedName>
</protein>
<accession>A0ACC1X2C0</accession>
<dbReference type="EMBL" id="CM051405">
    <property type="protein sequence ID" value="KAJ4704753.1"/>
    <property type="molecule type" value="Genomic_DNA"/>
</dbReference>
<sequence>MAATDYSTLSNSLPSRPHPVISEFDEQLNRLEASEATSTSSSSICHKLNGLQALRCCIDKLLQFPLTQQTLSQEQHKIWFHELLDGSLRLLDVCITSKDALLKIKDHAQELQSTLCRKQGGKFEFACEVKKYLTSRKAVKKAIRSALSKLKCMENKHIASPSNREKEIAVMTNMLREVDAVTLTVLKSMLSFISGPQSSSRSTGWSMVSKLMHKRRVVCEEEETDINEITKVDAALHALRYCKTNIFNGITEFENLQNDLQKLELCIQDFEDGLESLYRGLIKSRVSILNILTR</sequence>
<organism evidence="1 2">
    <name type="scientific">Melia azedarach</name>
    <name type="common">Chinaberry tree</name>
    <dbReference type="NCBI Taxonomy" id="155640"/>
    <lineage>
        <taxon>Eukaryota</taxon>
        <taxon>Viridiplantae</taxon>
        <taxon>Streptophyta</taxon>
        <taxon>Embryophyta</taxon>
        <taxon>Tracheophyta</taxon>
        <taxon>Spermatophyta</taxon>
        <taxon>Magnoliopsida</taxon>
        <taxon>eudicotyledons</taxon>
        <taxon>Gunneridae</taxon>
        <taxon>Pentapetalae</taxon>
        <taxon>rosids</taxon>
        <taxon>malvids</taxon>
        <taxon>Sapindales</taxon>
        <taxon>Meliaceae</taxon>
        <taxon>Melia</taxon>
    </lineage>
</organism>
<evidence type="ECO:0000313" key="2">
    <source>
        <dbReference type="Proteomes" id="UP001164539"/>
    </source>
</evidence>
<name>A0ACC1X2C0_MELAZ</name>
<gene>
    <name evidence="1" type="ORF">OWV82_021616</name>
</gene>
<dbReference type="Proteomes" id="UP001164539">
    <property type="component" value="Chromosome 12"/>
</dbReference>